<dbReference type="PANTHER" id="PTHR43553">
    <property type="entry name" value="HEAVY METAL TRANSPORTER"/>
    <property type="match status" value="1"/>
</dbReference>
<evidence type="ECO:0000256" key="7">
    <source>
        <dbReference type="ARBA" id="ARBA00022840"/>
    </source>
</evidence>
<proteinExistence type="inferred from homology"/>
<keyword evidence="13" id="KW-1185">Reference proteome</keyword>
<dbReference type="Gene3D" id="3.40.50.300">
    <property type="entry name" value="P-loop containing nucleotide triphosphate hydrolases"/>
    <property type="match status" value="2"/>
</dbReference>
<evidence type="ECO:0000259" key="11">
    <source>
        <dbReference type="PROSITE" id="PS50893"/>
    </source>
</evidence>
<sequence length="555" mass="63111">MEIIKIEELTFKYLLKDKPALVDINLSIKSGDFVLICGKSGCGKSTLLKHLKPTLIPHGDRKGAVFYKGKRIEDISERKAAEELGYVYQNPENQLVTDKVWHELAFGLENLGYDNDAIRVRVSEMASYFGIEKWFYKDVTELSGGEKQTLNLASVMAMNPRVLILDEPTSQLDPIAANEFLDTIEKINKDLGVTVILTEHRLDKVFSMADKVLVMEKGKVITYDKPKNIGAFLKKSENDMFLSLPTATKIYAEVVNDLDCPITLRDGRRWLQKLLKDNERVITEIEAEDKIFDEKIIEIREVWFKYDKHSENVVKDFSLTVHKGEFYSILGGNGTGKTTSLNLISGINKPYRGKVYIKGKDVKKYSSNELFNKNLGVLPQNPQTIFVKNTVREDLMEILFDVNIKEEEKERKLSKISQVVEINDILDMHPYDLSGGEAQKAALAKVLMLEPEILLLDEPTKALDNHYKEKFGEILKRLQCQGKTIIMVTHDLEFAAEYSDTCGMFFDGNIVTSGVPKKFFSENNFYTTSANKISRYVFKGAVTCKDVISLCRKNL</sequence>
<evidence type="ECO:0000256" key="2">
    <source>
        <dbReference type="ARBA" id="ARBA00005417"/>
    </source>
</evidence>
<dbReference type="InterPro" id="IPR017871">
    <property type="entry name" value="ABC_transporter-like_CS"/>
</dbReference>
<dbReference type="PANTHER" id="PTHR43553:SF23">
    <property type="entry name" value="ABC TRANSPORTER ATP-BINDING COMPONENT"/>
    <property type="match status" value="1"/>
</dbReference>
<dbReference type="SUPFAM" id="SSF52540">
    <property type="entry name" value="P-loop containing nucleoside triphosphate hydrolases"/>
    <property type="match status" value="2"/>
</dbReference>
<dbReference type="CDD" id="cd03225">
    <property type="entry name" value="ABC_cobalt_CbiO_domain1"/>
    <property type="match status" value="2"/>
</dbReference>
<keyword evidence="6" id="KW-0547">Nucleotide-binding</keyword>
<evidence type="ECO:0000256" key="1">
    <source>
        <dbReference type="ARBA" id="ARBA00004202"/>
    </source>
</evidence>
<dbReference type="PROSITE" id="PS50893">
    <property type="entry name" value="ABC_TRANSPORTER_2"/>
    <property type="match status" value="2"/>
</dbReference>
<dbReference type="InterPro" id="IPR050095">
    <property type="entry name" value="ECF_ABC_transporter_ATP-bd"/>
</dbReference>
<comment type="caution">
    <text evidence="12">The sequence shown here is derived from an EMBL/GenBank/DDBJ whole genome shotgun (WGS) entry which is preliminary data.</text>
</comment>
<dbReference type="EMBL" id="JACSRA010000001">
    <property type="protein sequence ID" value="MBD7909930.1"/>
    <property type="molecule type" value="Genomic_DNA"/>
</dbReference>
<feature type="domain" description="ABC transporter" evidence="11">
    <location>
        <begin position="297"/>
        <end position="532"/>
    </location>
</feature>
<evidence type="ECO:0000313" key="13">
    <source>
        <dbReference type="Proteomes" id="UP000627781"/>
    </source>
</evidence>
<comment type="subcellular location">
    <subcellularLocation>
        <location evidence="1">Cell membrane</location>
        <topology evidence="1">Peripheral membrane protein</topology>
    </subcellularLocation>
</comment>
<evidence type="ECO:0000256" key="10">
    <source>
        <dbReference type="ARBA" id="ARBA00025157"/>
    </source>
</evidence>
<dbReference type="InterPro" id="IPR027417">
    <property type="entry name" value="P-loop_NTPase"/>
</dbReference>
<feature type="domain" description="ABC transporter" evidence="11">
    <location>
        <begin position="4"/>
        <end position="242"/>
    </location>
</feature>
<dbReference type="InterPro" id="IPR003593">
    <property type="entry name" value="AAA+_ATPase"/>
</dbReference>
<evidence type="ECO:0000256" key="6">
    <source>
        <dbReference type="ARBA" id="ARBA00022741"/>
    </source>
</evidence>
<dbReference type="SMART" id="SM00382">
    <property type="entry name" value="AAA"/>
    <property type="match status" value="2"/>
</dbReference>
<evidence type="ECO:0000256" key="8">
    <source>
        <dbReference type="ARBA" id="ARBA00022967"/>
    </source>
</evidence>
<reference evidence="12 13" key="1">
    <citation type="submission" date="2020-08" db="EMBL/GenBank/DDBJ databases">
        <title>A Genomic Blueprint of the Chicken Gut Microbiome.</title>
        <authorList>
            <person name="Gilroy R."/>
            <person name="Ravi A."/>
            <person name="Getino M."/>
            <person name="Pursley I."/>
            <person name="Horton D.L."/>
            <person name="Alikhan N.-F."/>
            <person name="Baker D."/>
            <person name="Gharbi K."/>
            <person name="Hall N."/>
            <person name="Watson M."/>
            <person name="Adriaenssens E.M."/>
            <person name="Foster-Nyarko E."/>
            <person name="Jarju S."/>
            <person name="Secka A."/>
            <person name="Antonio M."/>
            <person name="Oren A."/>
            <person name="Chaudhuri R."/>
            <person name="La Ragione R.M."/>
            <person name="Hildebrand F."/>
            <person name="Pallen M.J."/>
        </authorList>
    </citation>
    <scope>NUCLEOTIDE SEQUENCE [LARGE SCALE GENOMIC DNA]</scope>
    <source>
        <strain evidence="12 13">Sa3CVN1</strain>
    </source>
</reference>
<keyword evidence="4" id="KW-1003">Cell membrane</keyword>
<evidence type="ECO:0000256" key="4">
    <source>
        <dbReference type="ARBA" id="ARBA00022475"/>
    </source>
</evidence>
<name>A0ABR8PP47_9CLOT</name>
<keyword evidence="3" id="KW-0813">Transport</keyword>
<dbReference type="RefSeq" id="WP_191767483.1">
    <property type="nucleotide sequence ID" value="NZ_JACSRA010000001.1"/>
</dbReference>
<evidence type="ECO:0000256" key="9">
    <source>
        <dbReference type="ARBA" id="ARBA00023136"/>
    </source>
</evidence>
<dbReference type="InterPro" id="IPR003439">
    <property type="entry name" value="ABC_transporter-like_ATP-bd"/>
</dbReference>
<gene>
    <name evidence="12" type="ORF">H9661_01055</name>
</gene>
<evidence type="ECO:0000256" key="5">
    <source>
        <dbReference type="ARBA" id="ARBA00022737"/>
    </source>
</evidence>
<keyword evidence="7 12" id="KW-0067">ATP-binding</keyword>
<accession>A0ABR8PP47</accession>
<keyword evidence="8" id="KW-1278">Translocase</keyword>
<keyword evidence="5" id="KW-0677">Repeat</keyword>
<evidence type="ECO:0000313" key="12">
    <source>
        <dbReference type="EMBL" id="MBD7909930.1"/>
    </source>
</evidence>
<dbReference type="InterPro" id="IPR015856">
    <property type="entry name" value="ABC_transpr_CbiO/EcfA_su"/>
</dbReference>
<dbReference type="NCBIfam" id="NF010167">
    <property type="entry name" value="PRK13648.1"/>
    <property type="match status" value="2"/>
</dbReference>
<organism evidence="12 13">
    <name type="scientific">Clostridium cibarium</name>
    <dbReference type="NCBI Taxonomy" id="2762247"/>
    <lineage>
        <taxon>Bacteria</taxon>
        <taxon>Bacillati</taxon>
        <taxon>Bacillota</taxon>
        <taxon>Clostridia</taxon>
        <taxon>Eubacteriales</taxon>
        <taxon>Clostridiaceae</taxon>
        <taxon>Clostridium</taxon>
    </lineage>
</organism>
<dbReference type="PROSITE" id="PS00211">
    <property type="entry name" value="ABC_TRANSPORTER_1"/>
    <property type="match status" value="1"/>
</dbReference>
<dbReference type="GO" id="GO:0005524">
    <property type="term" value="F:ATP binding"/>
    <property type="evidence" value="ECO:0007669"/>
    <property type="project" value="UniProtKB-KW"/>
</dbReference>
<evidence type="ECO:0000256" key="3">
    <source>
        <dbReference type="ARBA" id="ARBA00022448"/>
    </source>
</evidence>
<comment type="function">
    <text evidence="10">Probably part of an ABC transporter complex. Responsible for energy coupling to the transport system.</text>
</comment>
<dbReference type="Proteomes" id="UP000627781">
    <property type="component" value="Unassembled WGS sequence"/>
</dbReference>
<protein>
    <submittedName>
        <fullName evidence="12">Energy-coupling factor ABC transporter ATP-binding protein</fullName>
    </submittedName>
</protein>
<keyword evidence="9" id="KW-0472">Membrane</keyword>
<comment type="similarity">
    <text evidence="2">Belongs to the ABC transporter superfamily.</text>
</comment>
<dbReference type="Pfam" id="PF00005">
    <property type="entry name" value="ABC_tran"/>
    <property type="match status" value="2"/>
</dbReference>